<sequence length="276" mass="30196">MTKQLRGPVGTVILVAWLIIACIFIIFPVVYGVIGAFRSTTDIQSGIDSLLFGDLVLENFPNAWEQSSIGTQLWNSVFVTIMQTGFQFITSILAAYALVFGRIRAAGKILIVLLVPMMIPAEVTVIGNYLTVRSMGFYDTVVGVFLPYLANSFTLFLFYQAFRGFPKEIREATRLEGVGPIHFLFRFVLPLNRSVMMTAIVTSAIAAWNGYMWPLLITQSESARTIQPGIAALADEAGQDTGLVLAGLILAVIPTVLLVIFGQKYLTRGLTDGAVK</sequence>
<evidence type="ECO:0000313" key="12">
    <source>
        <dbReference type="Proteomes" id="UP000011016"/>
    </source>
</evidence>
<dbReference type="InterPro" id="IPR035906">
    <property type="entry name" value="MetI-like_sf"/>
</dbReference>
<evidence type="ECO:0000256" key="3">
    <source>
        <dbReference type="ARBA" id="ARBA00022475"/>
    </source>
</evidence>
<dbReference type="PANTHER" id="PTHR43744">
    <property type="entry name" value="ABC TRANSPORTER PERMEASE PROTEIN MG189-RELATED-RELATED"/>
    <property type="match status" value="1"/>
</dbReference>
<dbReference type="eggNOG" id="COG0395">
    <property type="taxonomic scope" value="Bacteria"/>
</dbReference>
<dbReference type="HOGENOM" id="CLU_016047_1_1_11"/>
<organism evidence="9 12">
    <name type="scientific">Corynebacterium otitidis ATCC 51513</name>
    <dbReference type="NCBI Taxonomy" id="883169"/>
    <lineage>
        <taxon>Bacteria</taxon>
        <taxon>Bacillati</taxon>
        <taxon>Actinomycetota</taxon>
        <taxon>Actinomycetes</taxon>
        <taxon>Mycobacteriales</taxon>
        <taxon>Corynebacteriaceae</taxon>
        <taxon>Corynebacterium</taxon>
    </lineage>
</organism>
<evidence type="ECO:0000256" key="7">
    <source>
        <dbReference type="RuleBase" id="RU363032"/>
    </source>
</evidence>
<dbReference type="EMBL" id="AHAE01000069">
    <property type="protein sequence ID" value="EJZ81627.1"/>
    <property type="molecule type" value="Genomic_DNA"/>
</dbReference>
<dbReference type="AlphaFoldDB" id="I7IXL1"/>
<evidence type="ECO:0000313" key="11">
    <source>
        <dbReference type="Proteomes" id="UP000006078"/>
    </source>
</evidence>
<keyword evidence="2 7" id="KW-0813">Transport</keyword>
<feature type="transmembrane region" description="Helical" evidence="7">
    <location>
        <begin position="142"/>
        <end position="162"/>
    </location>
</feature>
<reference evidence="10 11" key="2">
    <citation type="submission" date="2012-08" db="EMBL/GenBank/DDBJ databases">
        <title>The Genome Sequence of Turicella otitidis ATCC 51513.</title>
        <authorList>
            <consortium name="The Broad Institute Genome Sequencing Platform"/>
            <person name="Earl A."/>
            <person name="Ward D."/>
            <person name="Feldgarden M."/>
            <person name="Gevers D."/>
            <person name="Huys G."/>
            <person name="Walker B."/>
            <person name="Young S.K."/>
            <person name="Zeng Q."/>
            <person name="Gargeya S."/>
            <person name="Fitzgerald M."/>
            <person name="Haas B."/>
            <person name="Abouelleil A."/>
            <person name="Alvarado L."/>
            <person name="Arachchi H.M."/>
            <person name="Berlin A.M."/>
            <person name="Chapman S.B."/>
            <person name="Goldberg J."/>
            <person name="Griggs A."/>
            <person name="Gujja S."/>
            <person name="Hansen M."/>
            <person name="Howarth C."/>
            <person name="Imamovic A."/>
            <person name="Larimer J."/>
            <person name="McCowen C."/>
            <person name="Montmayeur A."/>
            <person name="Murphy C."/>
            <person name="Neiman D."/>
            <person name="Pearson M."/>
            <person name="Priest M."/>
            <person name="Roberts A."/>
            <person name="Saif S."/>
            <person name="Shea T."/>
            <person name="Sisk P."/>
            <person name="Sykes S."/>
            <person name="Wortman J."/>
            <person name="Nusbaum C."/>
            <person name="Birren B."/>
        </authorList>
    </citation>
    <scope>NUCLEOTIDE SEQUENCE [LARGE SCALE GENOMIC DNA]</scope>
    <source>
        <strain evidence="10 11">ATCC 51513</strain>
    </source>
</reference>
<protein>
    <submittedName>
        <fullName evidence="9">sn-glycerol 3-phosphate transport system permease protein</fullName>
    </submittedName>
</protein>
<name>I7IXL1_9CORY</name>
<keyword evidence="11" id="KW-1185">Reference proteome</keyword>
<dbReference type="SUPFAM" id="SSF161098">
    <property type="entry name" value="MetI-like"/>
    <property type="match status" value="1"/>
</dbReference>
<evidence type="ECO:0000256" key="4">
    <source>
        <dbReference type="ARBA" id="ARBA00022692"/>
    </source>
</evidence>
<dbReference type="OrthoDB" id="2063054at2"/>
<keyword evidence="5 7" id="KW-1133">Transmembrane helix</keyword>
<evidence type="ECO:0000259" key="8">
    <source>
        <dbReference type="PROSITE" id="PS50928"/>
    </source>
</evidence>
<dbReference type="Proteomes" id="UP000011016">
    <property type="component" value="Unassembled WGS sequence"/>
</dbReference>
<dbReference type="PROSITE" id="PS50928">
    <property type="entry name" value="ABC_TM1"/>
    <property type="match status" value="1"/>
</dbReference>
<evidence type="ECO:0000256" key="6">
    <source>
        <dbReference type="ARBA" id="ARBA00023136"/>
    </source>
</evidence>
<dbReference type="Gene3D" id="1.10.3720.10">
    <property type="entry name" value="MetI-like"/>
    <property type="match status" value="1"/>
</dbReference>
<evidence type="ECO:0000313" key="10">
    <source>
        <dbReference type="EMBL" id="EJZ81627.1"/>
    </source>
</evidence>
<feature type="transmembrane region" description="Helical" evidence="7">
    <location>
        <begin position="12"/>
        <end position="34"/>
    </location>
</feature>
<dbReference type="GO" id="GO:0005886">
    <property type="term" value="C:plasma membrane"/>
    <property type="evidence" value="ECO:0007669"/>
    <property type="project" value="UniProtKB-SubCell"/>
</dbReference>
<dbReference type="EMBL" id="CAJZ01000170">
    <property type="protein sequence ID" value="CCI83893.1"/>
    <property type="molecule type" value="Genomic_DNA"/>
</dbReference>
<evidence type="ECO:0000256" key="2">
    <source>
        <dbReference type="ARBA" id="ARBA00022448"/>
    </source>
</evidence>
<comment type="caution">
    <text evidence="9">The sequence shown here is derived from an EMBL/GenBank/DDBJ whole genome shotgun (WGS) entry which is preliminary data.</text>
</comment>
<feature type="domain" description="ABC transmembrane type-1" evidence="8">
    <location>
        <begin position="73"/>
        <end position="262"/>
    </location>
</feature>
<dbReference type="PANTHER" id="PTHR43744:SF8">
    <property type="entry name" value="SN-GLYCEROL-3-PHOSPHATE TRANSPORT SYSTEM PERMEASE PROTEIN UGPE"/>
    <property type="match status" value="1"/>
</dbReference>
<gene>
    <name evidence="9" type="ORF">BN46_1168</name>
    <name evidence="10" type="ORF">HMPREF9719_01448</name>
</gene>
<evidence type="ECO:0000256" key="1">
    <source>
        <dbReference type="ARBA" id="ARBA00004651"/>
    </source>
</evidence>
<keyword evidence="6 7" id="KW-0472">Membrane</keyword>
<accession>I7IXL1</accession>
<keyword evidence="3" id="KW-1003">Cell membrane</keyword>
<feature type="transmembrane region" description="Helical" evidence="7">
    <location>
        <begin position="243"/>
        <end position="261"/>
    </location>
</feature>
<keyword evidence="4 7" id="KW-0812">Transmembrane</keyword>
<comment type="subcellular location">
    <subcellularLocation>
        <location evidence="1 7">Cell membrane</location>
        <topology evidence="1 7">Multi-pass membrane protein</topology>
    </subcellularLocation>
</comment>
<dbReference type="STRING" id="29321.AAV33_05985"/>
<evidence type="ECO:0000313" key="9">
    <source>
        <dbReference type="EMBL" id="CCI83893.1"/>
    </source>
</evidence>
<feature type="transmembrane region" description="Helical" evidence="7">
    <location>
        <begin position="183"/>
        <end position="208"/>
    </location>
</feature>
<dbReference type="PROSITE" id="PS51257">
    <property type="entry name" value="PROKAR_LIPOPROTEIN"/>
    <property type="match status" value="1"/>
</dbReference>
<proteinExistence type="inferred from homology"/>
<dbReference type="InterPro" id="IPR000515">
    <property type="entry name" value="MetI-like"/>
</dbReference>
<dbReference type="GO" id="GO:0055085">
    <property type="term" value="P:transmembrane transport"/>
    <property type="evidence" value="ECO:0007669"/>
    <property type="project" value="InterPro"/>
</dbReference>
<reference evidence="9 12" key="1">
    <citation type="journal article" date="2012" name="J. Bacteriol.">
        <title>Draft Genome Sequence of Turicella otitidis ATCC 51513, Isolated from Middle Ear Fluid from a Child with Otitis Media.</title>
        <authorList>
            <person name="Brinkrolf K."/>
            <person name="Schneider J."/>
            <person name="Knecht M."/>
            <person name="Ruckert C."/>
            <person name="Tauch A."/>
        </authorList>
    </citation>
    <scope>NUCLEOTIDE SEQUENCE [LARGE SCALE GENOMIC DNA]</scope>
    <source>
        <strain evidence="9 12">ATCC 51513</strain>
    </source>
</reference>
<dbReference type="Pfam" id="PF00528">
    <property type="entry name" value="BPD_transp_1"/>
    <property type="match status" value="1"/>
</dbReference>
<feature type="transmembrane region" description="Helical" evidence="7">
    <location>
        <begin position="77"/>
        <end position="98"/>
    </location>
</feature>
<dbReference type="Proteomes" id="UP000006078">
    <property type="component" value="Unassembled WGS sequence"/>
</dbReference>
<feature type="transmembrane region" description="Helical" evidence="7">
    <location>
        <begin position="110"/>
        <end position="130"/>
    </location>
</feature>
<dbReference type="CDD" id="cd06261">
    <property type="entry name" value="TM_PBP2"/>
    <property type="match status" value="1"/>
</dbReference>
<evidence type="ECO:0000256" key="5">
    <source>
        <dbReference type="ARBA" id="ARBA00022989"/>
    </source>
</evidence>
<dbReference type="RefSeq" id="WP_004601338.1">
    <property type="nucleotide sequence ID" value="NZ_HF541867.1"/>
</dbReference>
<dbReference type="PATRIC" id="fig|883169.3.peg.1394"/>
<comment type="similarity">
    <text evidence="7">Belongs to the binding-protein-dependent transport system permease family.</text>
</comment>